<dbReference type="InterPro" id="IPR051025">
    <property type="entry name" value="RhoGAP"/>
</dbReference>
<evidence type="ECO:0000256" key="1">
    <source>
        <dbReference type="ARBA" id="ARBA00022468"/>
    </source>
</evidence>
<feature type="region of interest" description="Disordered" evidence="2">
    <location>
        <begin position="350"/>
        <end position="373"/>
    </location>
</feature>
<dbReference type="GO" id="GO:0007165">
    <property type="term" value="P:signal transduction"/>
    <property type="evidence" value="ECO:0007669"/>
    <property type="project" value="InterPro"/>
</dbReference>
<dbReference type="GeneID" id="68104588"/>
<dbReference type="EMBL" id="PYSW02000055">
    <property type="protein sequence ID" value="KAG2373395.1"/>
    <property type="molecule type" value="Genomic_DNA"/>
</dbReference>
<feature type="domain" description="Rho-GAP" evidence="3">
    <location>
        <begin position="58"/>
        <end position="343"/>
    </location>
</feature>
<name>A0AA88G7V1_NAELO</name>
<keyword evidence="1" id="KW-0343">GTPase activation</keyword>
<dbReference type="PANTHER" id="PTHR15228:SF24">
    <property type="entry name" value="RHO-GAP DOMAIN-CONTAINING PROTEIN"/>
    <property type="match status" value="1"/>
</dbReference>
<feature type="region of interest" description="Disordered" evidence="2">
    <location>
        <begin position="391"/>
        <end position="458"/>
    </location>
</feature>
<feature type="region of interest" description="Disordered" evidence="2">
    <location>
        <begin position="526"/>
        <end position="708"/>
    </location>
</feature>
<feature type="compositionally biased region" description="Acidic residues" evidence="2">
    <location>
        <begin position="139"/>
        <end position="148"/>
    </location>
</feature>
<dbReference type="SUPFAM" id="SSF48350">
    <property type="entry name" value="GTPase activation domain, GAP"/>
    <property type="match status" value="1"/>
</dbReference>
<feature type="compositionally biased region" description="Low complexity" evidence="2">
    <location>
        <begin position="391"/>
        <end position="404"/>
    </location>
</feature>
<gene>
    <name evidence="4" type="ORF">C9374_012134</name>
</gene>
<dbReference type="Gene3D" id="1.10.555.10">
    <property type="entry name" value="Rho GTPase activation protein"/>
    <property type="match status" value="1"/>
</dbReference>
<protein>
    <recommendedName>
        <fullName evidence="3">Rho-GAP domain-containing protein</fullName>
    </recommendedName>
</protein>
<organism evidence="4 5">
    <name type="scientific">Naegleria lovaniensis</name>
    <name type="common">Amoeba</name>
    <dbReference type="NCBI Taxonomy" id="51637"/>
    <lineage>
        <taxon>Eukaryota</taxon>
        <taxon>Discoba</taxon>
        <taxon>Heterolobosea</taxon>
        <taxon>Tetramitia</taxon>
        <taxon>Eutetramitia</taxon>
        <taxon>Vahlkampfiidae</taxon>
        <taxon>Naegleria</taxon>
    </lineage>
</organism>
<reference evidence="4 5" key="1">
    <citation type="journal article" date="2018" name="BMC Genomics">
        <title>The genome of Naegleria lovaniensis, the basis for a comparative approach to unravel pathogenicity factors of the human pathogenic amoeba N. fowleri.</title>
        <authorList>
            <person name="Liechti N."/>
            <person name="Schurch N."/>
            <person name="Bruggmann R."/>
            <person name="Wittwer M."/>
        </authorList>
    </citation>
    <scope>NUCLEOTIDE SEQUENCE [LARGE SCALE GENOMIC DNA]</scope>
    <source>
        <strain evidence="4 5">ATCC 30569</strain>
    </source>
</reference>
<feature type="compositionally biased region" description="Pro residues" evidence="2">
    <location>
        <begin position="571"/>
        <end position="581"/>
    </location>
</feature>
<keyword evidence="5" id="KW-1185">Reference proteome</keyword>
<dbReference type="Proteomes" id="UP000816034">
    <property type="component" value="Unassembled WGS sequence"/>
</dbReference>
<dbReference type="PROSITE" id="PS50238">
    <property type="entry name" value="RHOGAP"/>
    <property type="match status" value="1"/>
</dbReference>
<feature type="compositionally biased region" description="Polar residues" evidence="2">
    <location>
        <begin position="678"/>
        <end position="690"/>
    </location>
</feature>
<evidence type="ECO:0000313" key="5">
    <source>
        <dbReference type="Proteomes" id="UP000816034"/>
    </source>
</evidence>
<evidence type="ECO:0000259" key="3">
    <source>
        <dbReference type="PROSITE" id="PS50238"/>
    </source>
</evidence>
<dbReference type="InterPro" id="IPR000198">
    <property type="entry name" value="RhoGAP_dom"/>
</dbReference>
<proteinExistence type="predicted"/>
<feature type="compositionally biased region" description="Basic residues" evidence="2">
    <location>
        <begin position="28"/>
        <end position="40"/>
    </location>
</feature>
<comment type="caution">
    <text evidence="4">The sequence shown here is derived from an EMBL/GenBank/DDBJ whole genome shotgun (WGS) entry which is preliminary data.</text>
</comment>
<dbReference type="Pfam" id="PF00620">
    <property type="entry name" value="RhoGAP"/>
    <property type="match status" value="1"/>
</dbReference>
<feature type="compositionally biased region" description="Polar residues" evidence="2">
    <location>
        <begin position="531"/>
        <end position="543"/>
    </location>
</feature>
<dbReference type="PANTHER" id="PTHR15228">
    <property type="entry name" value="SPERMATHECAL PHYSIOLOGY VARIANT"/>
    <property type="match status" value="1"/>
</dbReference>
<dbReference type="InterPro" id="IPR008936">
    <property type="entry name" value="Rho_GTPase_activation_prot"/>
</dbReference>
<feature type="compositionally biased region" description="Polar residues" evidence="2">
    <location>
        <begin position="405"/>
        <end position="429"/>
    </location>
</feature>
<dbReference type="AlphaFoldDB" id="A0AA88G7V1"/>
<feature type="region of interest" description="Disordered" evidence="2">
    <location>
        <begin position="132"/>
        <end position="157"/>
    </location>
</feature>
<evidence type="ECO:0000313" key="4">
    <source>
        <dbReference type="EMBL" id="KAG2373395.1"/>
    </source>
</evidence>
<accession>A0AA88G7V1</accession>
<dbReference type="SMART" id="SM00324">
    <property type="entry name" value="RhoGAP"/>
    <property type="match status" value="1"/>
</dbReference>
<feature type="compositionally biased region" description="Low complexity" evidence="2">
    <location>
        <begin position="623"/>
        <end position="643"/>
    </location>
</feature>
<dbReference type="RefSeq" id="XP_044542569.1">
    <property type="nucleotide sequence ID" value="XM_044687867.1"/>
</dbReference>
<dbReference type="CDD" id="cd00159">
    <property type="entry name" value="RhoGAP"/>
    <property type="match status" value="1"/>
</dbReference>
<feature type="compositionally biased region" description="Low complexity" evidence="2">
    <location>
        <begin position="443"/>
        <end position="454"/>
    </location>
</feature>
<feature type="compositionally biased region" description="Polar residues" evidence="2">
    <location>
        <begin position="556"/>
        <end position="570"/>
    </location>
</feature>
<evidence type="ECO:0000256" key="2">
    <source>
        <dbReference type="SAM" id="MobiDB-lite"/>
    </source>
</evidence>
<sequence length="708" mass="77341">MVGIKLKLTSAAESPSNSPSTPVLNTSSKKKKKKNNHKKKDNALDPSVPHLFGQSLNSQLHSIRTALLIQEDDPSCSGGKRFVVYPKLLWLCLNWLENNPECTNMEGIFRLSGQASLINSVKEQLSKGKYDNIPKLEDYDSDSDDDESFGTPTAEDEISKSNIRENKLIQKFLVYFYPSSVAPESISFGSLNKQPIVNNLIEIPEINFEELFPQNTINNVSSLLKMYIRELPEPLMTFDHYDMFIASDGIPDDNVRLQVIRNVLRFLPRSNYFILKKLCGFLHSVHVNSSVNKMDASNLAIVFAPNILRPPPMYCNVLQMQLSEARFATSLTQSLVTEYEFFFGAEDAKPKLEPQKTPTPPPNKPNRSISSATNNKAISMLSSTSYEMTHSNSSVSVSSSDSSSTNVFIPSNGNNGESPKPQNNSNRLTSPKPPPSGLRDSSRSVFVASSSNRSDTSTNVRSVIDNMNTLHTSKQAAAEIKRLSRVMKAGDICLDDQSLKSTTLSSFNDSTSQNKRLPVPPRRATVFTEATKPSQSTGPTNKNEMFVIPPRKVSPRKTTTTSHSNNMTFNSPPPPTKPPTPSRFAGASTTPKPSLAQVGAVGSTSTTSTPTLTSPRPLPPPKSSSLNSSTTNSSAATSSGNTTQHQDSPFAVPARTSLDDDKKSPGGLKNNPFIKQDVNFTTPSTSSSGATRAPPPVPRRNYNCESIP</sequence>
<feature type="region of interest" description="Disordered" evidence="2">
    <location>
        <begin position="1"/>
        <end position="48"/>
    </location>
</feature>
<feature type="compositionally biased region" description="Low complexity" evidence="2">
    <location>
        <begin position="603"/>
        <end position="615"/>
    </location>
</feature>
<feature type="compositionally biased region" description="Polar residues" evidence="2">
    <location>
        <begin position="11"/>
        <end position="27"/>
    </location>
</feature>
<dbReference type="GO" id="GO:0005096">
    <property type="term" value="F:GTPase activator activity"/>
    <property type="evidence" value="ECO:0007669"/>
    <property type="project" value="UniProtKB-KW"/>
</dbReference>